<evidence type="ECO:0000313" key="3">
    <source>
        <dbReference type="Proteomes" id="UP001159363"/>
    </source>
</evidence>
<keyword evidence="3" id="KW-1185">Reference proteome</keyword>
<feature type="compositionally biased region" description="Basic and acidic residues" evidence="1">
    <location>
        <begin position="585"/>
        <end position="597"/>
    </location>
</feature>
<sequence>MEQRRNAEAGETGDPRENPQTSGIDRHDSHVQKFGSDLTEIGPGFLRWESAGERDTFLHFHVDIREGSGWSKKPAGLEASQFSLESKCRRYRRHGEDYGTAAGSTTELLAPHLGEPGSIPDGVAPGFSELGIMLDDAAGRRVFSGIFHFFLAFRRCFIPRCGKRDWGRIRKESAMAFVRDPSQHSPGVISGNHGKPKSGWPDREAKPGPPECESRDGPKVTVNTEFRYKYDSGIHRVHRYSSPQWGSKPHVPHGLNAHVLHRCLRIYVLCPTISWSARSPDMSSMEHAWGPAATVSHLEDTDQQLRAYLSQNNIRRLPDSMPDRVAACIAMQGRVPTYPASRLRSCECERFKTKTPHPASRCWNEVPAVEKRGETRYTGKLHGGRCCTNWTGQPLSHGSTAPGCYKRSRVRTPTLPLHTVQTEPTTPCNYPDVHHRLLNDVTSVTPIWQLAPITGEGPHKHATELLAASDSAETARKNVFMKWSRRMMAWKEGKEKVQRKQHAHKLYLVPNNWLACSPPTKANRVQSPAEPFRIFPCANRANDAAGPRVFSGISRFPHPFTPTLLHTHLASSASTLKTTMRKDRRHDENGKTGKEPDLRAKELIAGHFQKQCLDNKIKQS</sequence>
<protein>
    <submittedName>
        <fullName evidence="2">Uncharacterized protein</fullName>
    </submittedName>
</protein>
<evidence type="ECO:0000313" key="2">
    <source>
        <dbReference type="EMBL" id="KAJ8893824.1"/>
    </source>
</evidence>
<reference evidence="2 3" key="1">
    <citation type="submission" date="2023-02" db="EMBL/GenBank/DDBJ databases">
        <title>LHISI_Scaffold_Assembly.</title>
        <authorList>
            <person name="Stuart O.P."/>
            <person name="Cleave R."/>
            <person name="Magrath M.J.L."/>
            <person name="Mikheyev A.S."/>
        </authorList>
    </citation>
    <scope>NUCLEOTIDE SEQUENCE [LARGE SCALE GENOMIC DNA]</scope>
    <source>
        <strain evidence="2">Daus_M_001</strain>
        <tissue evidence="2">Leg muscle</tissue>
    </source>
</reference>
<feature type="compositionally biased region" description="Basic and acidic residues" evidence="1">
    <location>
        <begin position="200"/>
        <end position="218"/>
    </location>
</feature>
<feature type="compositionally biased region" description="Basic and acidic residues" evidence="1">
    <location>
        <begin position="1"/>
        <end position="17"/>
    </location>
</feature>
<feature type="region of interest" description="Disordered" evidence="1">
    <location>
        <begin position="573"/>
        <end position="597"/>
    </location>
</feature>
<dbReference type="EMBL" id="JARBHB010000002">
    <property type="protein sequence ID" value="KAJ8893824.1"/>
    <property type="molecule type" value="Genomic_DNA"/>
</dbReference>
<feature type="region of interest" description="Disordered" evidence="1">
    <location>
        <begin position="180"/>
        <end position="218"/>
    </location>
</feature>
<dbReference type="InterPro" id="IPR036397">
    <property type="entry name" value="RNaseH_sf"/>
</dbReference>
<comment type="caution">
    <text evidence="2">The sequence shown here is derived from an EMBL/GenBank/DDBJ whole genome shotgun (WGS) entry which is preliminary data.</text>
</comment>
<name>A0ABQ9IAY0_9NEOP</name>
<proteinExistence type="predicted"/>
<dbReference type="Proteomes" id="UP001159363">
    <property type="component" value="Chromosome 2"/>
</dbReference>
<dbReference type="Gene3D" id="3.30.420.10">
    <property type="entry name" value="Ribonuclease H-like superfamily/Ribonuclease H"/>
    <property type="match status" value="1"/>
</dbReference>
<evidence type="ECO:0000256" key="1">
    <source>
        <dbReference type="SAM" id="MobiDB-lite"/>
    </source>
</evidence>
<gene>
    <name evidence="2" type="ORF">PR048_006425</name>
</gene>
<organism evidence="2 3">
    <name type="scientific">Dryococelus australis</name>
    <dbReference type="NCBI Taxonomy" id="614101"/>
    <lineage>
        <taxon>Eukaryota</taxon>
        <taxon>Metazoa</taxon>
        <taxon>Ecdysozoa</taxon>
        <taxon>Arthropoda</taxon>
        <taxon>Hexapoda</taxon>
        <taxon>Insecta</taxon>
        <taxon>Pterygota</taxon>
        <taxon>Neoptera</taxon>
        <taxon>Polyneoptera</taxon>
        <taxon>Phasmatodea</taxon>
        <taxon>Verophasmatodea</taxon>
        <taxon>Anareolatae</taxon>
        <taxon>Phasmatidae</taxon>
        <taxon>Eurycanthinae</taxon>
        <taxon>Dryococelus</taxon>
    </lineage>
</organism>
<accession>A0ABQ9IAY0</accession>
<feature type="region of interest" description="Disordered" evidence="1">
    <location>
        <begin position="1"/>
        <end position="28"/>
    </location>
</feature>